<evidence type="ECO:0000313" key="1">
    <source>
        <dbReference type="EMBL" id="MCI22590.1"/>
    </source>
</evidence>
<keyword evidence="2" id="KW-1185">Reference proteome</keyword>
<dbReference type="Proteomes" id="UP000265520">
    <property type="component" value="Unassembled WGS sequence"/>
</dbReference>
<organism evidence="1 2">
    <name type="scientific">Trifolium medium</name>
    <dbReference type="NCBI Taxonomy" id="97028"/>
    <lineage>
        <taxon>Eukaryota</taxon>
        <taxon>Viridiplantae</taxon>
        <taxon>Streptophyta</taxon>
        <taxon>Embryophyta</taxon>
        <taxon>Tracheophyta</taxon>
        <taxon>Spermatophyta</taxon>
        <taxon>Magnoliopsida</taxon>
        <taxon>eudicotyledons</taxon>
        <taxon>Gunneridae</taxon>
        <taxon>Pentapetalae</taxon>
        <taxon>rosids</taxon>
        <taxon>fabids</taxon>
        <taxon>Fabales</taxon>
        <taxon>Fabaceae</taxon>
        <taxon>Papilionoideae</taxon>
        <taxon>50 kb inversion clade</taxon>
        <taxon>NPAAA clade</taxon>
        <taxon>Hologalegina</taxon>
        <taxon>IRL clade</taxon>
        <taxon>Trifolieae</taxon>
        <taxon>Trifolium</taxon>
    </lineage>
</organism>
<reference evidence="1 2" key="1">
    <citation type="journal article" date="2018" name="Front. Plant Sci.">
        <title>Red Clover (Trifolium pratense) and Zigzag Clover (T. medium) - A Picture of Genomic Similarities and Differences.</title>
        <authorList>
            <person name="Dluhosova J."/>
            <person name="Istvanek J."/>
            <person name="Nedelnik J."/>
            <person name="Repkova J."/>
        </authorList>
    </citation>
    <scope>NUCLEOTIDE SEQUENCE [LARGE SCALE GENOMIC DNA]</scope>
    <source>
        <strain evidence="2">cv. 10/8</strain>
        <tissue evidence="1">Leaf</tissue>
    </source>
</reference>
<proteinExistence type="predicted"/>
<evidence type="ECO:0000313" key="2">
    <source>
        <dbReference type="Proteomes" id="UP000265520"/>
    </source>
</evidence>
<feature type="non-terminal residue" evidence="1">
    <location>
        <position position="101"/>
    </location>
</feature>
<sequence length="101" mass="11288">VKEELQSNGSQIIANCEVELVSATEKGCVVYCKDGSEEKYDGCILAVHAPDALRLLGDEATYDERRIIGAFQYAYSDIYLHRDKNLMPQNPAAWSAWNFLG</sequence>
<dbReference type="InterPro" id="IPR036188">
    <property type="entry name" value="FAD/NAD-bd_sf"/>
</dbReference>
<name>A0A392QFS9_9FABA</name>
<dbReference type="AlphaFoldDB" id="A0A392QFS9"/>
<dbReference type="SUPFAM" id="SSF51905">
    <property type="entry name" value="FAD/NAD(P)-binding domain"/>
    <property type="match status" value="1"/>
</dbReference>
<protein>
    <submittedName>
        <fullName evidence="1">Cyclopropane-fatty-acyl-phospholipid synthase</fullName>
    </submittedName>
</protein>
<accession>A0A392QFS9</accession>
<feature type="non-terminal residue" evidence="1">
    <location>
        <position position="1"/>
    </location>
</feature>
<comment type="caution">
    <text evidence="1">The sequence shown here is derived from an EMBL/GenBank/DDBJ whole genome shotgun (WGS) entry which is preliminary data.</text>
</comment>
<dbReference type="EMBL" id="LXQA010131331">
    <property type="protein sequence ID" value="MCI22590.1"/>
    <property type="molecule type" value="Genomic_DNA"/>
</dbReference>